<feature type="region of interest" description="Disordered" evidence="1">
    <location>
        <begin position="256"/>
        <end position="307"/>
    </location>
</feature>
<proteinExistence type="predicted"/>
<keyword evidence="3" id="KW-1185">Reference proteome</keyword>
<dbReference type="RefSeq" id="WP_115217383.1">
    <property type="nucleotide sequence ID" value="NZ_UHIA01000002.1"/>
</dbReference>
<reference evidence="2 3" key="1">
    <citation type="submission" date="2018-06" db="EMBL/GenBank/DDBJ databases">
        <authorList>
            <consortium name="Pathogen Informatics"/>
            <person name="Doyle S."/>
        </authorList>
    </citation>
    <scope>NUCLEOTIDE SEQUENCE [LARGE SCALE GENOMIC DNA]</scope>
    <source>
        <strain evidence="2 3">NCTC10717</strain>
    </source>
</reference>
<feature type="compositionally biased region" description="Basic residues" evidence="1">
    <location>
        <begin position="295"/>
        <end position="307"/>
    </location>
</feature>
<evidence type="ECO:0000313" key="3">
    <source>
        <dbReference type="Proteomes" id="UP000254575"/>
    </source>
</evidence>
<name>A0A380MJ36_9GAMM</name>
<dbReference type="Proteomes" id="UP000254575">
    <property type="component" value="Unassembled WGS sequence"/>
</dbReference>
<gene>
    <name evidence="2" type="ORF">NCTC10717_00047</name>
</gene>
<sequence>MNATSTPSYFDTVLYVRVFINEIKIVQPKKGAQYGAINASILDKDADGKTIYRTVDLIISGQEAKRILWIQRDRWPADRMQRSPERWVADINIGSLRTEAYTKKDGTVGAVLKGRLIKIRGLRIGDEIVFGEVLEDIPPATLVAPTYINLIDPEKGRIQAALLDGNVEAPEYRNINLDLQEEIPAINELIVRDLCPRGYTHRETNAKIFGILEIAGVYCEGFQAKDGNARAAMKGVLSKVRYLKANDEVIVASKEKADSAVAQATQTKAEPEPKAKAPTKTKVKTKAEPEPKAKAPTKTKVKAKAVA</sequence>
<accession>A0A380MJ36</accession>
<dbReference type="Pfam" id="PF12101">
    <property type="entry name" value="DUF3577"/>
    <property type="match status" value="1"/>
</dbReference>
<dbReference type="InterPro" id="IPR021960">
    <property type="entry name" value="DUF3577"/>
</dbReference>
<organism evidence="2 3">
    <name type="scientific">Suttonella indologenes</name>
    <dbReference type="NCBI Taxonomy" id="13276"/>
    <lineage>
        <taxon>Bacteria</taxon>
        <taxon>Pseudomonadati</taxon>
        <taxon>Pseudomonadota</taxon>
        <taxon>Gammaproteobacteria</taxon>
        <taxon>Cardiobacteriales</taxon>
        <taxon>Cardiobacteriaceae</taxon>
        <taxon>Suttonella</taxon>
    </lineage>
</organism>
<protein>
    <submittedName>
        <fullName evidence="2">Protein of uncharacterized function (DUF3577)</fullName>
    </submittedName>
</protein>
<dbReference type="OrthoDB" id="6402776at2"/>
<dbReference type="EMBL" id="UHIA01000002">
    <property type="protein sequence ID" value="SUO90254.1"/>
    <property type="molecule type" value="Genomic_DNA"/>
</dbReference>
<evidence type="ECO:0000313" key="2">
    <source>
        <dbReference type="EMBL" id="SUO90254.1"/>
    </source>
</evidence>
<evidence type="ECO:0000256" key="1">
    <source>
        <dbReference type="SAM" id="MobiDB-lite"/>
    </source>
</evidence>
<dbReference type="AlphaFoldDB" id="A0A380MJ36"/>